<feature type="region of interest" description="Disordered" evidence="1">
    <location>
        <begin position="541"/>
        <end position="560"/>
    </location>
</feature>
<protein>
    <submittedName>
        <fullName evidence="2">Uncharacterized protein</fullName>
    </submittedName>
</protein>
<evidence type="ECO:0000313" key="2">
    <source>
        <dbReference type="EMBL" id="KAH9832601.1"/>
    </source>
</evidence>
<dbReference type="PANTHER" id="PTHR34365">
    <property type="entry name" value="ENOLASE (DUF1399)"/>
    <property type="match status" value="1"/>
</dbReference>
<feature type="compositionally biased region" description="Basic and acidic residues" evidence="1">
    <location>
        <begin position="547"/>
        <end position="560"/>
    </location>
</feature>
<dbReference type="Proteomes" id="UP000814176">
    <property type="component" value="Unassembled WGS sequence"/>
</dbReference>
<dbReference type="InterPro" id="IPR009836">
    <property type="entry name" value="GRDP-like"/>
</dbReference>
<proteinExistence type="predicted"/>
<organism evidence="2 3">
    <name type="scientific">Rhodofomes roseus</name>
    <dbReference type="NCBI Taxonomy" id="34475"/>
    <lineage>
        <taxon>Eukaryota</taxon>
        <taxon>Fungi</taxon>
        <taxon>Dikarya</taxon>
        <taxon>Basidiomycota</taxon>
        <taxon>Agaricomycotina</taxon>
        <taxon>Agaricomycetes</taxon>
        <taxon>Polyporales</taxon>
        <taxon>Rhodofomes</taxon>
    </lineage>
</organism>
<name>A0ABQ8K697_9APHY</name>
<reference evidence="2 3" key="1">
    <citation type="journal article" date="2021" name="Environ. Microbiol.">
        <title>Gene family expansions and transcriptome signatures uncover fungal adaptations to wood decay.</title>
        <authorList>
            <person name="Hage H."/>
            <person name="Miyauchi S."/>
            <person name="Viragh M."/>
            <person name="Drula E."/>
            <person name="Min B."/>
            <person name="Chaduli D."/>
            <person name="Navarro D."/>
            <person name="Favel A."/>
            <person name="Norest M."/>
            <person name="Lesage-Meessen L."/>
            <person name="Balint B."/>
            <person name="Merenyi Z."/>
            <person name="de Eugenio L."/>
            <person name="Morin E."/>
            <person name="Martinez A.T."/>
            <person name="Baldrian P."/>
            <person name="Stursova M."/>
            <person name="Martinez M.J."/>
            <person name="Novotny C."/>
            <person name="Magnuson J.K."/>
            <person name="Spatafora J.W."/>
            <person name="Maurice S."/>
            <person name="Pangilinan J."/>
            <person name="Andreopoulos W."/>
            <person name="LaButti K."/>
            <person name="Hundley H."/>
            <person name="Na H."/>
            <person name="Kuo A."/>
            <person name="Barry K."/>
            <person name="Lipzen A."/>
            <person name="Henrissat B."/>
            <person name="Riley R."/>
            <person name="Ahrendt S."/>
            <person name="Nagy L.G."/>
            <person name="Grigoriev I.V."/>
            <person name="Martin F."/>
            <person name="Rosso M.N."/>
        </authorList>
    </citation>
    <scope>NUCLEOTIDE SEQUENCE [LARGE SCALE GENOMIC DNA]</scope>
    <source>
        <strain evidence="2 3">CIRM-BRFM 1785</strain>
    </source>
</reference>
<dbReference type="EMBL" id="JADCUA010000021">
    <property type="protein sequence ID" value="KAH9832601.1"/>
    <property type="molecule type" value="Genomic_DNA"/>
</dbReference>
<comment type="caution">
    <text evidence="2">The sequence shown here is derived from an EMBL/GenBank/DDBJ whole genome shotgun (WGS) entry which is preliminary data.</text>
</comment>
<keyword evidence="3" id="KW-1185">Reference proteome</keyword>
<dbReference type="Pfam" id="PF07173">
    <property type="entry name" value="GRDP-like"/>
    <property type="match status" value="1"/>
</dbReference>
<dbReference type="RefSeq" id="XP_047775519.1">
    <property type="nucleotide sequence ID" value="XM_047924702.1"/>
</dbReference>
<dbReference type="GeneID" id="72005434"/>
<accession>A0ABQ8K697</accession>
<evidence type="ECO:0000313" key="3">
    <source>
        <dbReference type="Proteomes" id="UP000814176"/>
    </source>
</evidence>
<sequence length="616" mass="69926">MPVPQTMTAGFPPAFLIGPHTIMQPLVGIPYVKAHLSLLGAFKALEKRVETCPEVDLPSPARGLDHTPQTPRRWAWFVSLAVERFHRWAITVAADEKIESWVKTQVPPLDVLMVWHAFMLNPAWYAEDCLRLPALQTLRDLNDRLLPAVIIMGDPAKYQPSEERKQTWLADTGTPFDPIESLKYLPHHNVTCPRCESPNAAPYLTAEGTGYAQQGFKLTCSRCSLVIDKPALAMDKLAQDLVEDHNDLDAKMDAYLPGTLRSPTDNAYTKRAIQVKERIVQFDRLRRPKECTREDWKRKIKEDFGYSITNVHTTLRSAPPRALGLLKRMLDRIMCAYTDDSPFSIDLVGAVIRQGSFTSKMHVFGWTAPGYFDKPIDAIVLVHAITRYHAFLDMMAPSPASFFVPTLDIDLAWHTHQLMAGKYADDCMEYVGRYIDHDDKVEENRLANAFDITCRVWQQRFGVPYSYCGCPLPGDSIGDKLQRLLRIAKPDKPSGLRPPAHPDIPPATHASEHNAVQVRLNDALNKNKAAQLTRQRLLRQRKMHERRQRDERRMHKGEYDPEQYRRGEMHYTAFLTPVPFVTPVAACVSIGHTQCGAVSRISRMCCDAGRSEFSHL</sequence>
<evidence type="ECO:0000256" key="1">
    <source>
        <dbReference type="SAM" id="MobiDB-lite"/>
    </source>
</evidence>
<dbReference type="PANTHER" id="PTHR34365:SF7">
    <property type="entry name" value="GLYCINE-RICH DOMAIN-CONTAINING PROTEIN 1"/>
    <property type="match status" value="1"/>
</dbReference>
<gene>
    <name evidence="2" type="ORF">C8Q71DRAFT_777258</name>
</gene>